<gene>
    <name evidence="1" type="ORF">I4F81_008348</name>
</gene>
<proteinExistence type="predicted"/>
<organism evidence="1 2">
    <name type="scientific">Pyropia yezoensis</name>
    <name type="common">Susabi-nori</name>
    <name type="synonym">Porphyra yezoensis</name>
    <dbReference type="NCBI Taxonomy" id="2788"/>
    <lineage>
        <taxon>Eukaryota</taxon>
        <taxon>Rhodophyta</taxon>
        <taxon>Bangiophyceae</taxon>
        <taxon>Bangiales</taxon>
        <taxon>Bangiaceae</taxon>
        <taxon>Pyropia</taxon>
    </lineage>
</organism>
<dbReference type="Proteomes" id="UP000798662">
    <property type="component" value="Chromosome 2"/>
</dbReference>
<accession>A0ACC3C6T9</accession>
<dbReference type="EMBL" id="CM020619">
    <property type="protein sequence ID" value="KAK1865825.1"/>
    <property type="molecule type" value="Genomic_DNA"/>
</dbReference>
<name>A0ACC3C6T9_PYRYE</name>
<evidence type="ECO:0000313" key="1">
    <source>
        <dbReference type="EMBL" id="KAK1865825.1"/>
    </source>
</evidence>
<keyword evidence="2" id="KW-1185">Reference proteome</keyword>
<sequence length="1053" mass="113133">MGVSAFLSSPALDLRRRPCQNAFIKHPREKIAALEPSTRRVLRAPSECGIVKMPCLSQCLLRASPTLHMSMEGAPPDKRPFSPMGVTDMASDMTEKEDSMLALEAADAQERLTASANLLSAAKRDYETVDAWVTKLIDENNFAGPVAAAGLLRLQRRTSALEEAQKARDDDKNKLAEIIQRQQGRASIKEMSRKLTGPSPLGTLPASTVAGRLRAFIEPTPKFESGLLRRFFGPNLTGVAVNELHVTRTNLRAAAYISGSSGRGKTLCELLLLLATLPQYQALLPGLTADQVAWWQEMPIFIASFNGLTKANMLDHLLAAIDPSLPFKLRLIFTESHDPACADFFAYYNRVVDMFESGVVSVAGVDAAVAALMNARLSAGASREMRAVLLVDELPKLSLSTLTTEEKERFSLRLVQLRAGVQAQRTATSATADQVPATADEVLEANAVAGVLPVANGSSINAAGSLSSVAVLSPGAKTSGLEQAHKSSGAEWEAAEAAGASTAASLGAFEAECASSGAVGAAAKVEAEVASAGAVSEISDLQPEDVANATAESVRKSICDWCETLRIRPVITAFDPRFVRRQASALTGSLSTVLPLVSIPFLPLDEVENEATRRLTFLSVSLRPTSAAGQRECVPADVVAKHCTLLTVGHPRAVQTLFGALETSADGDVFFMKILDVLSPERLSVAQESINILAQNPLVMAVGLLNFQAPTTGIISERLSWDSVIGQAALFLEYGKRPTIIVSFFFAALQTRLRQLARLAPSPKEDAPPTPTLAGFDNSGSDAADAASLLNIKDTVVGTIHDVCGDDCGLYSACLEVRSALLNGDVPIAWEGFVLWSEVVTSRCRALLVRYSSTVLATTPPQYQNFTVAKLYPVPSRLSGTAEWLHDAVLDASIARRGVKFFTSVPQLFSQYPESHLERHVWRPRRCNFPGIDGIMFIRCVQAGGSGPRRNQLVAVAVQYKAGDLVFKDDIQEPCTKLSQLFGDEVWALWQDRTALVVVTRKRAPPLLNLRERSLAIDSCIVVDKDSFGEVYGSTAGTVAVCADSLFGTQIVR</sequence>
<evidence type="ECO:0000313" key="2">
    <source>
        <dbReference type="Proteomes" id="UP000798662"/>
    </source>
</evidence>
<comment type="caution">
    <text evidence="1">The sequence shown here is derived from an EMBL/GenBank/DDBJ whole genome shotgun (WGS) entry which is preliminary data.</text>
</comment>
<reference evidence="1" key="1">
    <citation type="submission" date="2019-11" db="EMBL/GenBank/DDBJ databases">
        <title>Nori genome reveals adaptations in red seaweeds to the harsh intertidal environment.</title>
        <authorList>
            <person name="Wang D."/>
            <person name="Mao Y."/>
        </authorList>
    </citation>
    <scope>NUCLEOTIDE SEQUENCE</scope>
    <source>
        <tissue evidence="1">Gametophyte</tissue>
    </source>
</reference>
<protein>
    <submittedName>
        <fullName evidence="1">Uncharacterized protein</fullName>
    </submittedName>
</protein>